<comment type="caution">
    <text evidence="1">The sequence shown here is derived from an EMBL/GenBank/DDBJ whole genome shotgun (WGS) entry which is preliminary data.</text>
</comment>
<dbReference type="EMBL" id="JACCCO010000002">
    <property type="protein sequence ID" value="NYF42444.1"/>
    <property type="molecule type" value="Genomic_DNA"/>
</dbReference>
<protein>
    <recommendedName>
        <fullName evidence="3">Aminoglycoside phosphotransferase domain-containing protein</fullName>
    </recommendedName>
</protein>
<gene>
    <name evidence="1" type="ORF">HDA43_004645</name>
</gene>
<dbReference type="SUPFAM" id="SSF56112">
    <property type="entry name" value="Protein kinase-like (PK-like)"/>
    <property type="match status" value="1"/>
</dbReference>
<dbReference type="AlphaFoldDB" id="A0A852V5J4"/>
<evidence type="ECO:0000313" key="2">
    <source>
        <dbReference type="Proteomes" id="UP000576393"/>
    </source>
</evidence>
<organism evidence="1 2">
    <name type="scientific">Streptosporangium sandarakinum</name>
    <dbReference type="NCBI Taxonomy" id="1260955"/>
    <lineage>
        <taxon>Bacteria</taxon>
        <taxon>Bacillati</taxon>
        <taxon>Actinomycetota</taxon>
        <taxon>Actinomycetes</taxon>
        <taxon>Streptosporangiales</taxon>
        <taxon>Streptosporangiaceae</taxon>
        <taxon>Streptosporangium</taxon>
    </lineage>
</organism>
<proteinExistence type="predicted"/>
<evidence type="ECO:0000313" key="1">
    <source>
        <dbReference type="EMBL" id="NYF42444.1"/>
    </source>
</evidence>
<keyword evidence="2" id="KW-1185">Reference proteome</keyword>
<dbReference type="RefSeq" id="WP_179825035.1">
    <property type="nucleotide sequence ID" value="NZ_JACCCO010000002.1"/>
</dbReference>
<accession>A0A852V5J4</accession>
<dbReference type="Proteomes" id="UP000576393">
    <property type="component" value="Unassembled WGS sequence"/>
</dbReference>
<name>A0A852V5J4_9ACTN</name>
<dbReference type="InterPro" id="IPR011009">
    <property type="entry name" value="Kinase-like_dom_sf"/>
</dbReference>
<evidence type="ECO:0008006" key="3">
    <source>
        <dbReference type="Google" id="ProtNLM"/>
    </source>
</evidence>
<sequence>MEAILRAASQAAGVELSEPVDLGGNPRSTVLRCRTAEGDSVVVKAYAAEPDALRGFTAEAAALSLGLAGPGLLGVDPAVPLLVMADLGTAPTLADVLLGDDPEAAVDGLLAWAGGLGRLAAASMPRRADFAELRARYGGHPADPNRDGELPAGQVRHGTLPAEDESWIAGLAPGLSGLLDEVGVAAPPGLAEDMALVGTVDHDEYPAFTPGDTCPDNNLLTPDGLRLIDFESAAYESVFLTAAYCRMPFSSCWCVFTLPDGMAEKIEEVYRAEVVTIYPALADDAVWHAGVRRAVAVWTTHMTVFLLPRVVEEDRFMHRTRRPVSTMRQVLRHRWEMASALTEFPAFAETMRLLLREVAGPWKVTPLPGYPAFGG</sequence>
<reference evidence="1 2" key="1">
    <citation type="submission" date="2020-07" db="EMBL/GenBank/DDBJ databases">
        <title>Sequencing the genomes of 1000 actinobacteria strains.</title>
        <authorList>
            <person name="Klenk H.-P."/>
        </authorList>
    </citation>
    <scope>NUCLEOTIDE SEQUENCE [LARGE SCALE GENOMIC DNA]</scope>
    <source>
        <strain evidence="1 2">DSM 45763</strain>
    </source>
</reference>